<evidence type="ECO:0000259" key="8">
    <source>
        <dbReference type="Pfam" id="PF23376"/>
    </source>
</evidence>
<gene>
    <name evidence="10" type="ORF">F0562_009513</name>
</gene>
<feature type="region of interest" description="Disordered" evidence="6">
    <location>
        <begin position="1"/>
        <end position="51"/>
    </location>
</feature>
<dbReference type="GO" id="GO:0005634">
    <property type="term" value="C:nucleus"/>
    <property type="evidence" value="ECO:0007669"/>
    <property type="project" value="UniProtKB-SubCell"/>
</dbReference>
<evidence type="ECO:0000256" key="5">
    <source>
        <dbReference type="ARBA" id="ARBA00023242"/>
    </source>
</evidence>
<dbReference type="InterPro" id="IPR058585">
    <property type="entry name" value="Fn3_VIN3"/>
</dbReference>
<dbReference type="GO" id="GO:0008270">
    <property type="term" value="F:zinc ion binding"/>
    <property type="evidence" value="ECO:0007669"/>
    <property type="project" value="UniProtKB-KW"/>
</dbReference>
<comment type="subcellular location">
    <subcellularLocation>
        <location evidence="1">Nucleus</location>
    </subcellularLocation>
</comment>
<evidence type="ECO:0000259" key="7">
    <source>
        <dbReference type="Pfam" id="PF07227"/>
    </source>
</evidence>
<feature type="domain" description="VIN3-like fibronectin type-III" evidence="8">
    <location>
        <begin position="268"/>
        <end position="313"/>
    </location>
</feature>
<dbReference type="InterPro" id="IPR056990">
    <property type="entry name" value="VIN3-like_C"/>
</dbReference>
<keyword evidence="4" id="KW-0862">Zinc</keyword>
<reference evidence="10 11" key="1">
    <citation type="submission" date="2019-09" db="EMBL/GenBank/DDBJ databases">
        <title>A chromosome-level genome assembly of the Chinese tupelo Nyssa sinensis.</title>
        <authorList>
            <person name="Yang X."/>
            <person name="Kang M."/>
            <person name="Yang Y."/>
            <person name="Xiong H."/>
            <person name="Wang M."/>
            <person name="Zhang Z."/>
            <person name="Wang Z."/>
            <person name="Wu H."/>
            <person name="Ma T."/>
            <person name="Liu J."/>
            <person name="Xi Z."/>
        </authorList>
    </citation>
    <scope>NUCLEOTIDE SEQUENCE [LARGE SCALE GENOMIC DNA]</scope>
    <source>
        <strain evidence="10">J267</strain>
        <tissue evidence="10">Leaf</tissue>
    </source>
</reference>
<dbReference type="OrthoDB" id="1925343at2759"/>
<evidence type="ECO:0000256" key="1">
    <source>
        <dbReference type="ARBA" id="ARBA00004123"/>
    </source>
</evidence>
<keyword evidence="5" id="KW-0539">Nucleus</keyword>
<feature type="region of interest" description="Disordered" evidence="6">
    <location>
        <begin position="477"/>
        <end position="503"/>
    </location>
</feature>
<evidence type="ECO:0000256" key="4">
    <source>
        <dbReference type="ARBA" id="ARBA00022833"/>
    </source>
</evidence>
<evidence type="ECO:0000313" key="11">
    <source>
        <dbReference type="Proteomes" id="UP000325577"/>
    </source>
</evidence>
<keyword evidence="3" id="KW-0863">Zinc-finger</keyword>
<accession>A0A5J4ZXQ7</accession>
<feature type="domain" description="Oberon-like PHD finger" evidence="7">
    <location>
        <begin position="61"/>
        <end position="179"/>
    </location>
</feature>
<dbReference type="PANTHER" id="PTHR46286">
    <property type="entry name" value="VIN3-LIKE PROTEIN 2-RELATED"/>
    <property type="match status" value="1"/>
</dbReference>
<dbReference type="InterPro" id="IPR032881">
    <property type="entry name" value="Oberon-like_PHD"/>
</dbReference>
<evidence type="ECO:0000313" key="10">
    <source>
        <dbReference type="EMBL" id="KAA8523090.1"/>
    </source>
</evidence>
<evidence type="ECO:0000256" key="2">
    <source>
        <dbReference type="ARBA" id="ARBA00022723"/>
    </source>
</evidence>
<sequence length="820" mass="90646">MTEQLPKMSKKTFKNQEPRKASLSPKDQPPSRKQRKGENPTRIPPSTEQAPDFGHSNLWICKNSACRAVLSIDDTFCKRCSCCICHLFDDNKDPSLWLVCSSESGHGDSCELSCHIECALQREKVGVVDLGQLMQLDGSYCCASCGKVSGILGCWKKQLSIAKDARRVDVLCYRIFLSYRLLDGTSRFKELHEIVRDAKAKLETEVGPVNGVSAKMARGIVSRLSVAGDVQKLCSLAIEKADEWLATISNMKPNCREGSLPAACRFFFEEVTSSSVVIVLIELSTASSDGIKGYKLWYCKSRDETHPKEPICYTEIGDLGHSEAKCFTKSIEIIRKDPNTAAMNHKKEIPQTEGCSNAKREIESNGAVGSSSDFKVRDLGKILHLAWAQEQGCFEGFCGVDIEKCCGVSEGIKPETLEERLPSVSRGLDLNVSSVPDLNEELTPPFESSRDEDNGCTLGQAVEADDDAVSHDIEKNGLARSHGSGDSQNWNRRPTGEVPAVDSRVEQFRKRAASTNEETHDCDSTLIHGSPFRISSGSGCLDENFEYCVKIIRWLECEGHIKKEFRLKLLTWFSLRSTEQERRVVNTFIQTLIDDPNSLAGQLVDSFSDIISSKRPRHGFCMGECFTVPFSPSAVFRFREGLLSPEKSFLFFSLSTYVQSQIHERPLWVSHNCSILSSILAKAASFGAGASAVSTGAAESDVITKNMDVISSITYFEQRTNEVVAALPWVKKVSVTISAQPARPVFTGQPPAGLLTMSNIVAVSICKCWNRMNGLGGQKLQYTMFQKILNLKKFRPMGNNAVLITWPDGFNQIGPMTSCK</sequence>
<dbReference type="InterPro" id="IPR044514">
    <property type="entry name" value="VIN3-like"/>
</dbReference>
<keyword evidence="11" id="KW-1185">Reference proteome</keyword>
<feature type="domain" description="VIN3-like C-terminal" evidence="9">
    <location>
        <begin position="542"/>
        <end position="615"/>
    </location>
</feature>
<proteinExistence type="predicted"/>
<name>A0A5J4ZXQ7_9ASTE</name>
<dbReference type="GO" id="GO:0040029">
    <property type="term" value="P:epigenetic regulation of gene expression"/>
    <property type="evidence" value="ECO:0007669"/>
    <property type="project" value="InterPro"/>
</dbReference>
<dbReference type="PANTHER" id="PTHR46286:SF1">
    <property type="entry name" value="VIN3-LIKE PROTEIN 1"/>
    <property type="match status" value="1"/>
</dbReference>
<dbReference type="AlphaFoldDB" id="A0A5J4ZXQ7"/>
<keyword evidence="2" id="KW-0479">Metal-binding</keyword>
<dbReference type="GO" id="GO:0010048">
    <property type="term" value="P:vernalization response"/>
    <property type="evidence" value="ECO:0007669"/>
    <property type="project" value="InterPro"/>
</dbReference>
<organism evidence="10 11">
    <name type="scientific">Nyssa sinensis</name>
    <dbReference type="NCBI Taxonomy" id="561372"/>
    <lineage>
        <taxon>Eukaryota</taxon>
        <taxon>Viridiplantae</taxon>
        <taxon>Streptophyta</taxon>
        <taxon>Embryophyta</taxon>
        <taxon>Tracheophyta</taxon>
        <taxon>Spermatophyta</taxon>
        <taxon>Magnoliopsida</taxon>
        <taxon>eudicotyledons</taxon>
        <taxon>Gunneridae</taxon>
        <taxon>Pentapetalae</taxon>
        <taxon>asterids</taxon>
        <taxon>Cornales</taxon>
        <taxon>Nyssaceae</taxon>
        <taxon>Nyssa</taxon>
    </lineage>
</organism>
<protein>
    <submittedName>
        <fullName evidence="10">Uncharacterized protein</fullName>
    </submittedName>
</protein>
<dbReference type="Pfam" id="PF23380">
    <property type="entry name" value="VIN3_C"/>
    <property type="match status" value="1"/>
</dbReference>
<dbReference type="EMBL" id="CM018047">
    <property type="protein sequence ID" value="KAA8523090.1"/>
    <property type="molecule type" value="Genomic_DNA"/>
</dbReference>
<evidence type="ECO:0000256" key="6">
    <source>
        <dbReference type="SAM" id="MobiDB-lite"/>
    </source>
</evidence>
<dbReference type="Proteomes" id="UP000325577">
    <property type="component" value="Linkage Group LG4"/>
</dbReference>
<dbReference type="Pfam" id="PF07227">
    <property type="entry name" value="PHD_Oberon"/>
    <property type="match status" value="1"/>
</dbReference>
<dbReference type="Pfam" id="PF23376">
    <property type="entry name" value="Fn3_VIN3"/>
    <property type="match status" value="1"/>
</dbReference>
<evidence type="ECO:0000259" key="9">
    <source>
        <dbReference type="Pfam" id="PF23380"/>
    </source>
</evidence>
<evidence type="ECO:0000256" key="3">
    <source>
        <dbReference type="ARBA" id="ARBA00022771"/>
    </source>
</evidence>
<dbReference type="CDD" id="cd15521">
    <property type="entry name" value="PHD_VIN3_plant"/>
    <property type="match status" value="1"/>
</dbReference>